<feature type="transmembrane region" description="Helical" evidence="8">
    <location>
        <begin position="439"/>
        <end position="459"/>
    </location>
</feature>
<proteinExistence type="inferred from homology"/>
<dbReference type="EMBL" id="MKKU01000271">
    <property type="protein sequence ID" value="RNF17141.1"/>
    <property type="molecule type" value="Genomic_DNA"/>
</dbReference>
<dbReference type="InterPro" id="IPR011701">
    <property type="entry name" value="MFS"/>
</dbReference>
<dbReference type="GO" id="GO:0005789">
    <property type="term" value="C:endoplasmic reticulum membrane"/>
    <property type="evidence" value="ECO:0007669"/>
    <property type="project" value="TreeGrafter"/>
</dbReference>
<keyword evidence="3" id="KW-0813">Transport</keyword>
<gene>
    <name evidence="10" type="ORF">Tco025E_05070</name>
</gene>
<dbReference type="GeneID" id="40318681"/>
<feature type="transmembrane region" description="Helical" evidence="8">
    <location>
        <begin position="406"/>
        <end position="427"/>
    </location>
</feature>
<feature type="transmembrane region" description="Helical" evidence="8">
    <location>
        <begin position="283"/>
        <end position="300"/>
    </location>
</feature>
<keyword evidence="6 8" id="KW-1133">Transmembrane helix</keyword>
<dbReference type="InterPro" id="IPR000849">
    <property type="entry name" value="Sugar_P_transporter"/>
</dbReference>
<dbReference type="PROSITE" id="PS50850">
    <property type="entry name" value="MFS"/>
    <property type="match status" value="1"/>
</dbReference>
<dbReference type="Pfam" id="PF07690">
    <property type="entry name" value="MFS_1"/>
    <property type="match status" value="1"/>
</dbReference>
<evidence type="ECO:0000313" key="11">
    <source>
        <dbReference type="Proteomes" id="UP000284403"/>
    </source>
</evidence>
<sequence length="474" mass="51863">MFREYNKVRFFRVFLTLWITYAAYTVVRRPMSVARADIQRDTGLTPAETSLVDSVFVFSYTFGQLLYGRISRRWGNKQILLYGILLSAAALACLGLASSLSLFCVAWAINGIAQAAGWATCLSIMNRWVFPNERGRVMGWWSTNMAVGGVIGNVFPAFLIGKGYSWRVSVGAEAALILAVGGVVLLVLVQHPNVVGFLSVQQVEGEAQPTSWARIDDSLPLNKDGEVYGSSLRPTGSSVGQQYPLRQNDNDEAHEESVSLTFCTIIKLPGVRGICASYFLHKLVRYGFMFWLPYFAVHELKYTTEVAGYLTSAFDIGGVVGTVASGYISDWLFHGRGRTRVVLLFTAGMVLGTFCFAFFSRFFEEQALLFAAVVAIIGFFAFAIDALLSGSFLLDYLEQIQMAKHAGAISGVVGGVGSVGSILQGVFTVLLSSSSWQTLFYSFGLATALAGVCLASPLWRELRRGRKTSFAVRS</sequence>
<dbReference type="PANTHER" id="PTHR43184">
    <property type="entry name" value="MAJOR FACILITATOR SUPERFAMILY TRANSPORTER 16, ISOFORM B"/>
    <property type="match status" value="1"/>
</dbReference>
<evidence type="ECO:0000256" key="1">
    <source>
        <dbReference type="ARBA" id="ARBA00004141"/>
    </source>
</evidence>
<evidence type="ECO:0000256" key="6">
    <source>
        <dbReference type="ARBA" id="ARBA00022989"/>
    </source>
</evidence>
<evidence type="ECO:0000256" key="2">
    <source>
        <dbReference type="ARBA" id="ARBA00009598"/>
    </source>
</evidence>
<comment type="caution">
    <text evidence="10">The sequence shown here is derived from an EMBL/GenBank/DDBJ whole genome shotgun (WGS) entry which is preliminary data.</text>
</comment>
<dbReference type="InterPro" id="IPR036259">
    <property type="entry name" value="MFS_trans_sf"/>
</dbReference>
<organism evidence="10 11">
    <name type="scientific">Trypanosoma conorhini</name>
    <dbReference type="NCBI Taxonomy" id="83891"/>
    <lineage>
        <taxon>Eukaryota</taxon>
        <taxon>Discoba</taxon>
        <taxon>Euglenozoa</taxon>
        <taxon>Kinetoplastea</taxon>
        <taxon>Metakinetoplastina</taxon>
        <taxon>Trypanosomatida</taxon>
        <taxon>Trypanosomatidae</taxon>
        <taxon>Trypanosoma</taxon>
    </lineage>
</organism>
<evidence type="ECO:0000256" key="3">
    <source>
        <dbReference type="ARBA" id="ARBA00022448"/>
    </source>
</evidence>
<reference evidence="10 11" key="1">
    <citation type="journal article" date="2018" name="BMC Genomics">
        <title>Genomic comparison of Trypanosoma conorhini and Trypanosoma rangeli to Trypanosoma cruzi strains of high and low virulence.</title>
        <authorList>
            <person name="Bradwell K.R."/>
            <person name="Koparde V.N."/>
            <person name="Matveyev A.V."/>
            <person name="Serrano M.G."/>
            <person name="Alves J.M."/>
            <person name="Parikh H."/>
            <person name="Huang B."/>
            <person name="Lee V."/>
            <person name="Espinosa-Alvarez O."/>
            <person name="Ortiz P.A."/>
            <person name="Costa-Martins A.G."/>
            <person name="Teixeira M.M."/>
            <person name="Buck G.A."/>
        </authorList>
    </citation>
    <scope>NUCLEOTIDE SEQUENCE [LARGE SCALE GENOMIC DNA]</scope>
    <source>
        <strain evidence="10 11">025E</strain>
    </source>
</reference>
<evidence type="ECO:0000313" key="10">
    <source>
        <dbReference type="EMBL" id="RNF17141.1"/>
    </source>
</evidence>
<feature type="transmembrane region" description="Helical" evidence="8">
    <location>
        <begin position="137"/>
        <end position="160"/>
    </location>
</feature>
<feature type="transmembrane region" description="Helical" evidence="8">
    <location>
        <begin position="166"/>
        <end position="189"/>
    </location>
</feature>
<name>A0A422PHG0_9TRYP</name>
<evidence type="ECO:0000256" key="8">
    <source>
        <dbReference type="SAM" id="Phobius"/>
    </source>
</evidence>
<evidence type="ECO:0000256" key="4">
    <source>
        <dbReference type="ARBA" id="ARBA00022597"/>
    </source>
</evidence>
<dbReference type="GO" id="GO:0022857">
    <property type="term" value="F:transmembrane transporter activity"/>
    <property type="evidence" value="ECO:0007669"/>
    <property type="project" value="InterPro"/>
</dbReference>
<keyword evidence="7 8" id="KW-0472">Membrane</keyword>
<dbReference type="InterPro" id="IPR020846">
    <property type="entry name" value="MFS_dom"/>
</dbReference>
<keyword evidence="11" id="KW-1185">Reference proteome</keyword>
<dbReference type="OrthoDB" id="3639251at2759"/>
<dbReference type="PIRSF" id="PIRSF002808">
    <property type="entry name" value="Hexose_phosphate_transp"/>
    <property type="match status" value="1"/>
</dbReference>
<evidence type="ECO:0000256" key="7">
    <source>
        <dbReference type="ARBA" id="ARBA00023136"/>
    </source>
</evidence>
<keyword evidence="5 8" id="KW-0812">Transmembrane</keyword>
<dbReference type="SUPFAM" id="SSF103473">
    <property type="entry name" value="MFS general substrate transporter"/>
    <property type="match status" value="1"/>
</dbReference>
<comment type="similarity">
    <text evidence="2">Belongs to the major facilitator superfamily. Organophosphate:Pi antiporter (OPA) (TC 2.A.1.4) family.</text>
</comment>
<comment type="subcellular location">
    <subcellularLocation>
        <location evidence="1">Membrane</location>
        <topology evidence="1">Multi-pass membrane protein</topology>
    </subcellularLocation>
</comment>
<evidence type="ECO:0000256" key="5">
    <source>
        <dbReference type="ARBA" id="ARBA00022692"/>
    </source>
</evidence>
<feature type="transmembrane region" description="Helical" evidence="8">
    <location>
        <begin position="341"/>
        <end position="363"/>
    </location>
</feature>
<feature type="transmembrane region" description="Helical" evidence="8">
    <location>
        <begin position="9"/>
        <end position="27"/>
    </location>
</feature>
<feature type="transmembrane region" description="Helical" evidence="8">
    <location>
        <begin position="79"/>
        <end position="99"/>
    </location>
</feature>
<dbReference type="RefSeq" id="XP_029228046.1">
    <property type="nucleotide sequence ID" value="XM_029371973.1"/>
</dbReference>
<dbReference type="PANTHER" id="PTHR43184:SF12">
    <property type="entry name" value="SUGAR PHOSPHATE EXCHANGER 3"/>
    <property type="match status" value="1"/>
</dbReference>
<evidence type="ECO:0000259" key="9">
    <source>
        <dbReference type="PROSITE" id="PS50850"/>
    </source>
</evidence>
<dbReference type="AlphaFoldDB" id="A0A422PHG0"/>
<feature type="domain" description="Major facilitator superfamily (MFS) profile" evidence="9">
    <location>
        <begin position="9"/>
        <end position="474"/>
    </location>
</feature>
<feature type="transmembrane region" description="Helical" evidence="8">
    <location>
        <begin position="105"/>
        <end position="125"/>
    </location>
</feature>
<dbReference type="Gene3D" id="1.20.1250.20">
    <property type="entry name" value="MFS general substrate transporter like domains"/>
    <property type="match status" value="2"/>
</dbReference>
<protein>
    <submittedName>
        <fullName evidence="10">MFS transporter, OPA family, solute carrier family 37 (Glycerol-3-phosphate transporter), member 1/2</fullName>
    </submittedName>
</protein>
<dbReference type="Proteomes" id="UP000284403">
    <property type="component" value="Unassembled WGS sequence"/>
</dbReference>
<keyword evidence="4" id="KW-0762">Sugar transport</keyword>
<feature type="transmembrane region" description="Helical" evidence="8">
    <location>
        <begin position="369"/>
        <end position="394"/>
    </location>
</feature>
<accession>A0A422PHG0</accession>
<feature type="transmembrane region" description="Helical" evidence="8">
    <location>
        <begin position="306"/>
        <end position="329"/>
    </location>
</feature>